<evidence type="ECO:0000313" key="2">
    <source>
        <dbReference type="EMBL" id="CAF4557526.1"/>
    </source>
</evidence>
<proteinExistence type="predicted"/>
<accession>A0A8S2YH53</accession>
<protein>
    <submittedName>
        <fullName evidence="2">Uncharacterized protein</fullName>
    </submittedName>
</protein>
<dbReference type="Proteomes" id="UP000676336">
    <property type="component" value="Unassembled WGS sequence"/>
</dbReference>
<name>A0A8S2YH53_9BILA</name>
<organism evidence="2 3">
    <name type="scientific">Rotaria magnacalcarata</name>
    <dbReference type="NCBI Taxonomy" id="392030"/>
    <lineage>
        <taxon>Eukaryota</taxon>
        <taxon>Metazoa</taxon>
        <taxon>Spiralia</taxon>
        <taxon>Gnathifera</taxon>
        <taxon>Rotifera</taxon>
        <taxon>Eurotatoria</taxon>
        <taxon>Bdelloidea</taxon>
        <taxon>Philodinida</taxon>
        <taxon>Philodinidae</taxon>
        <taxon>Rotaria</taxon>
    </lineage>
</organism>
<dbReference type="EMBL" id="CAJOBI010094373">
    <property type="protein sequence ID" value="CAF4557526.1"/>
    <property type="molecule type" value="Genomic_DNA"/>
</dbReference>
<comment type="caution">
    <text evidence="2">The sequence shown here is derived from an EMBL/GenBank/DDBJ whole genome shotgun (WGS) entry which is preliminary data.</text>
</comment>
<sequence>PSTHSEPPLPDISDSSGRQSSASLINYEHDRQKLPPWLNTVKTVTTINEDSDGRMLLRKMSMFDKYF</sequence>
<feature type="region of interest" description="Disordered" evidence="1">
    <location>
        <begin position="1"/>
        <end position="28"/>
    </location>
</feature>
<gene>
    <name evidence="2" type="ORF">SMN809_LOCUS37300</name>
</gene>
<reference evidence="2" key="1">
    <citation type="submission" date="2021-02" db="EMBL/GenBank/DDBJ databases">
        <authorList>
            <person name="Nowell W R."/>
        </authorList>
    </citation>
    <scope>NUCLEOTIDE SEQUENCE</scope>
</reference>
<evidence type="ECO:0000256" key="1">
    <source>
        <dbReference type="SAM" id="MobiDB-lite"/>
    </source>
</evidence>
<feature type="non-terminal residue" evidence="2">
    <location>
        <position position="1"/>
    </location>
</feature>
<evidence type="ECO:0000313" key="3">
    <source>
        <dbReference type="Proteomes" id="UP000676336"/>
    </source>
</evidence>
<feature type="compositionally biased region" description="Polar residues" evidence="1">
    <location>
        <begin position="13"/>
        <end position="24"/>
    </location>
</feature>
<dbReference type="AlphaFoldDB" id="A0A8S2YH53"/>